<protein>
    <recommendedName>
        <fullName evidence="3">DUF222 domain-containing protein</fullName>
    </recommendedName>
</protein>
<sequence>MTTTADPGFEPDTDVSGLRDLDRSAVLDAVVTARRTADRQEARLLAAAVAWVDLHPVTEQTPAAVFGAGTRPGPLGHGLALDGEVPLAGPGTPGIAQYAVEELAAALDLSFAAGLRLVGEAVELCFRLPRLWRWSKTAGCRPGRPARSPAPPPDWAPCRWRSWTGTSRWPADTTGFRR</sequence>
<dbReference type="KEGG" id="nps:KRR39_23405"/>
<evidence type="ECO:0000313" key="1">
    <source>
        <dbReference type="EMBL" id="QWZ08230.1"/>
    </source>
</evidence>
<dbReference type="Proteomes" id="UP000683575">
    <property type="component" value="Chromosome"/>
</dbReference>
<gene>
    <name evidence="1" type="ORF">KRR39_23405</name>
</gene>
<dbReference type="AlphaFoldDB" id="A0A975SYC5"/>
<reference evidence="1" key="1">
    <citation type="submission" date="2021-06" db="EMBL/GenBank/DDBJ databases">
        <title>Complete genome sequence of Nocardioides sp. G188.</title>
        <authorList>
            <person name="Im W.-T."/>
        </authorList>
    </citation>
    <scope>NUCLEOTIDE SEQUENCE</scope>
    <source>
        <strain evidence="1">G188</strain>
    </source>
</reference>
<evidence type="ECO:0000313" key="2">
    <source>
        <dbReference type="Proteomes" id="UP000683575"/>
    </source>
</evidence>
<keyword evidence="2" id="KW-1185">Reference proteome</keyword>
<organism evidence="1 2">
    <name type="scientific">Nocardioides panacis</name>
    <dbReference type="NCBI Taxonomy" id="2849501"/>
    <lineage>
        <taxon>Bacteria</taxon>
        <taxon>Bacillati</taxon>
        <taxon>Actinomycetota</taxon>
        <taxon>Actinomycetes</taxon>
        <taxon>Propionibacteriales</taxon>
        <taxon>Nocardioidaceae</taxon>
        <taxon>Nocardioides</taxon>
    </lineage>
</organism>
<dbReference type="RefSeq" id="WP_216939739.1">
    <property type="nucleotide sequence ID" value="NZ_CP077062.1"/>
</dbReference>
<evidence type="ECO:0008006" key="3">
    <source>
        <dbReference type="Google" id="ProtNLM"/>
    </source>
</evidence>
<name>A0A975SYC5_9ACTN</name>
<proteinExistence type="predicted"/>
<accession>A0A975SYC5</accession>
<dbReference type="EMBL" id="CP077062">
    <property type="protein sequence ID" value="QWZ08230.1"/>
    <property type="molecule type" value="Genomic_DNA"/>
</dbReference>